<sequence>MTYTKTFRPERYNEIREILSQVEGLASGERLTIRNLGESLTRTRGLVYDWLFHMSLKPRFRVFVREETLVILRRGLPEGVTVEKEQVPSQGRLDEILRQMILSEPEETLQRALEDGRISLEEKGHLEERFKKIMS</sequence>
<gene>
    <name evidence="1" type="ORF">MM415B02607_0023</name>
</gene>
<accession>A0A6M3L494</accession>
<proteinExistence type="predicted"/>
<name>A0A6M3L494_9ZZZZ</name>
<dbReference type="EMBL" id="MT142824">
    <property type="protein sequence ID" value="QJA89129.1"/>
    <property type="molecule type" value="Genomic_DNA"/>
</dbReference>
<dbReference type="AlphaFoldDB" id="A0A6M3L494"/>
<evidence type="ECO:0000313" key="1">
    <source>
        <dbReference type="EMBL" id="QJA89129.1"/>
    </source>
</evidence>
<reference evidence="1" key="1">
    <citation type="submission" date="2020-03" db="EMBL/GenBank/DDBJ databases">
        <title>The deep terrestrial virosphere.</title>
        <authorList>
            <person name="Holmfeldt K."/>
            <person name="Nilsson E."/>
            <person name="Simone D."/>
            <person name="Lopez-Fernandez M."/>
            <person name="Wu X."/>
            <person name="de Brujin I."/>
            <person name="Lundin D."/>
            <person name="Andersson A."/>
            <person name="Bertilsson S."/>
            <person name="Dopson M."/>
        </authorList>
    </citation>
    <scope>NUCLEOTIDE SEQUENCE</scope>
    <source>
        <strain evidence="1">MM415B02607</strain>
    </source>
</reference>
<organism evidence="1">
    <name type="scientific">viral metagenome</name>
    <dbReference type="NCBI Taxonomy" id="1070528"/>
    <lineage>
        <taxon>unclassified sequences</taxon>
        <taxon>metagenomes</taxon>
        <taxon>organismal metagenomes</taxon>
    </lineage>
</organism>
<protein>
    <submittedName>
        <fullName evidence="1">Uncharacterized protein</fullName>
    </submittedName>
</protein>